<keyword evidence="2" id="KW-0472">Membrane</keyword>
<name>A0A7W7G511_9ACTN</name>
<feature type="transmembrane region" description="Helical" evidence="2">
    <location>
        <begin position="106"/>
        <end position="126"/>
    </location>
</feature>
<feature type="domain" description="Prepilin type IV endopeptidase peptidase" evidence="3">
    <location>
        <begin position="70"/>
        <end position="160"/>
    </location>
</feature>
<keyword evidence="4" id="KW-0489">Methyltransferase</keyword>
<keyword evidence="4" id="KW-0808">Transferase</keyword>
<comment type="similarity">
    <text evidence="1">Belongs to the peptidase A24 family.</text>
</comment>
<accession>A0A7W7G511</accession>
<evidence type="ECO:0000256" key="1">
    <source>
        <dbReference type="ARBA" id="ARBA00005801"/>
    </source>
</evidence>
<feature type="transmembrane region" description="Helical" evidence="2">
    <location>
        <begin position="6"/>
        <end position="24"/>
    </location>
</feature>
<comment type="caution">
    <text evidence="4">The sequence shown here is derived from an EMBL/GenBank/DDBJ whole genome shotgun (WGS) entry which is preliminary data.</text>
</comment>
<dbReference type="RefSeq" id="WP_239093157.1">
    <property type="nucleotide sequence ID" value="NZ_BOMC01000059.1"/>
</dbReference>
<dbReference type="InterPro" id="IPR050882">
    <property type="entry name" value="Prepilin_peptidase/N-MTase"/>
</dbReference>
<keyword evidence="5" id="KW-1185">Reference proteome</keyword>
<proteinExistence type="inferred from homology"/>
<sequence length="201" mass="20493">MSVPIVIFAAVFGGSVAALLPRFVRRFTREPQPVSPYAVSAGAAVCALLAAALGPSAMLPFYLLATIPGLMLALVDLRCLRLPDPLVAAFAIVTVLPLAVMRPERIGFALVAGGVVLTTYLGIALLPGRGLGLGDVKLAAVIATMLGFAGWPAVLVGLTVPHLIVGPIALVLLLTRRGRPLPLGPALLIGALIAVSTATAV</sequence>
<dbReference type="EMBL" id="JACHMF010000001">
    <property type="protein sequence ID" value="MBB4696144.1"/>
    <property type="molecule type" value="Genomic_DNA"/>
</dbReference>
<feature type="transmembrane region" description="Helical" evidence="2">
    <location>
        <begin position="180"/>
        <end position="200"/>
    </location>
</feature>
<feature type="transmembrane region" description="Helical" evidence="2">
    <location>
        <begin position="82"/>
        <end position="100"/>
    </location>
</feature>
<dbReference type="InterPro" id="IPR000045">
    <property type="entry name" value="Prepilin_IV_endopep_pep"/>
</dbReference>
<dbReference type="Pfam" id="PF01478">
    <property type="entry name" value="Peptidase_A24"/>
    <property type="match status" value="1"/>
</dbReference>
<reference evidence="4 5" key="1">
    <citation type="submission" date="2020-08" db="EMBL/GenBank/DDBJ databases">
        <title>Sequencing the genomes of 1000 actinobacteria strains.</title>
        <authorList>
            <person name="Klenk H.-P."/>
        </authorList>
    </citation>
    <scope>NUCLEOTIDE SEQUENCE [LARGE SCALE GENOMIC DNA]</scope>
    <source>
        <strain evidence="4 5">DSM 45518</strain>
    </source>
</reference>
<dbReference type="PANTHER" id="PTHR30487:SF0">
    <property type="entry name" value="PREPILIN LEADER PEPTIDASE_N-METHYLTRANSFERASE-RELATED"/>
    <property type="match status" value="1"/>
</dbReference>
<protein>
    <submittedName>
        <fullName evidence="4">Leader peptidase (Prepilin peptidase)/N-methyltransferase</fullName>
        <ecNumber evidence="4">2.1.1.-</ecNumber>
        <ecNumber evidence="4">3.4.23.43</ecNumber>
    </submittedName>
</protein>
<gene>
    <name evidence="4" type="ORF">BKA14_006292</name>
</gene>
<keyword evidence="2" id="KW-1133">Transmembrane helix</keyword>
<dbReference type="EC" id="2.1.1.-" evidence="4"/>
<dbReference type="GO" id="GO:0032259">
    <property type="term" value="P:methylation"/>
    <property type="evidence" value="ECO:0007669"/>
    <property type="project" value="UniProtKB-KW"/>
</dbReference>
<dbReference type="AlphaFoldDB" id="A0A7W7G511"/>
<keyword evidence="4" id="KW-0378">Hydrolase</keyword>
<evidence type="ECO:0000313" key="5">
    <source>
        <dbReference type="Proteomes" id="UP000542742"/>
    </source>
</evidence>
<dbReference type="GO" id="GO:0008168">
    <property type="term" value="F:methyltransferase activity"/>
    <property type="evidence" value="ECO:0007669"/>
    <property type="project" value="UniProtKB-KW"/>
</dbReference>
<dbReference type="PANTHER" id="PTHR30487">
    <property type="entry name" value="TYPE 4 PREPILIN-LIKE PROTEINS LEADER PEPTIDE-PROCESSING ENZYME"/>
    <property type="match status" value="1"/>
</dbReference>
<dbReference type="GO" id="GO:0004190">
    <property type="term" value="F:aspartic-type endopeptidase activity"/>
    <property type="evidence" value="ECO:0007669"/>
    <property type="project" value="UniProtKB-EC"/>
</dbReference>
<dbReference type="Gene3D" id="1.20.120.1220">
    <property type="match status" value="1"/>
</dbReference>
<dbReference type="Proteomes" id="UP000542742">
    <property type="component" value="Unassembled WGS sequence"/>
</dbReference>
<keyword evidence="2" id="KW-0812">Transmembrane</keyword>
<dbReference type="EC" id="3.4.23.43" evidence="4"/>
<evidence type="ECO:0000313" key="4">
    <source>
        <dbReference type="EMBL" id="MBB4696144.1"/>
    </source>
</evidence>
<dbReference type="GO" id="GO:0005886">
    <property type="term" value="C:plasma membrane"/>
    <property type="evidence" value="ECO:0007669"/>
    <property type="project" value="TreeGrafter"/>
</dbReference>
<dbReference type="GO" id="GO:0006465">
    <property type="term" value="P:signal peptide processing"/>
    <property type="evidence" value="ECO:0007669"/>
    <property type="project" value="TreeGrafter"/>
</dbReference>
<evidence type="ECO:0000259" key="3">
    <source>
        <dbReference type="Pfam" id="PF01478"/>
    </source>
</evidence>
<organism evidence="4 5">
    <name type="scientific">Paractinoplanes abujensis</name>
    <dbReference type="NCBI Taxonomy" id="882441"/>
    <lineage>
        <taxon>Bacteria</taxon>
        <taxon>Bacillati</taxon>
        <taxon>Actinomycetota</taxon>
        <taxon>Actinomycetes</taxon>
        <taxon>Micromonosporales</taxon>
        <taxon>Micromonosporaceae</taxon>
        <taxon>Paractinoplanes</taxon>
    </lineage>
</organism>
<evidence type="ECO:0000256" key="2">
    <source>
        <dbReference type="SAM" id="Phobius"/>
    </source>
</evidence>